<keyword evidence="3" id="KW-1133">Transmembrane helix</keyword>
<keyword evidence="3" id="KW-0812">Transmembrane</keyword>
<evidence type="ECO:0000256" key="3">
    <source>
        <dbReference type="SAM" id="Phobius"/>
    </source>
</evidence>
<keyword evidence="3" id="KW-0472">Membrane</keyword>
<evidence type="ECO:0000256" key="2">
    <source>
        <dbReference type="RuleBase" id="RU000363"/>
    </source>
</evidence>
<organism evidence="4 5">
    <name type="scientific">Octopus vulgaris</name>
    <name type="common">Common octopus</name>
    <dbReference type="NCBI Taxonomy" id="6645"/>
    <lineage>
        <taxon>Eukaryota</taxon>
        <taxon>Metazoa</taxon>
        <taxon>Spiralia</taxon>
        <taxon>Lophotrochozoa</taxon>
        <taxon>Mollusca</taxon>
        <taxon>Cephalopoda</taxon>
        <taxon>Coleoidea</taxon>
        <taxon>Octopodiformes</taxon>
        <taxon>Octopoda</taxon>
        <taxon>Incirrata</taxon>
        <taxon>Octopodidae</taxon>
        <taxon>Octopus</taxon>
    </lineage>
</organism>
<sequence>MVQSRVHLLISDSMNDMAECSINFLLKSRRSNSSNSSKSIKSSSVSSIRDGGVILFTSVFSLQKKMFCTTCEILSGALIVITAYLLFQWFLRTLKVGDFNQKYVLVTGCDTGFGNMLAKQLDELGFNVFAACLTKEGVADLRGCCTQKLEAFLMNVTKKEEIEKAEKLVRSRLPNDKGLWALVNNAGVLGTFLFPECMTRKHYDEVMDVNIYGMIGVTTAFLPLLRVSRGRIVNVSSIFGKVTPSTCIPYCISKHAVESYSNGLRCALVIQNVTVHIIQPGGFATNLTLFETIERRAIRDFEASPIEVQQYYGKKAFDHFISVLRDITGHLDTNLQRVVSCHIHAITARYPKYRYTPGFDAQFLIPLLRMLPVWLSDRISIFKPEPPAGLKTVKTQ</sequence>
<reference evidence="4" key="1">
    <citation type="submission" date="2023-08" db="EMBL/GenBank/DDBJ databases">
        <authorList>
            <person name="Alioto T."/>
            <person name="Alioto T."/>
            <person name="Gomez Garrido J."/>
        </authorList>
    </citation>
    <scope>NUCLEOTIDE SEQUENCE</scope>
</reference>
<keyword evidence="5" id="KW-1185">Reference proteome</keyword>
<dbReference type="Proteomes" id="UP001162480">
    <property type="component" value="Chromosome 8"/>
</dbReference>
<name>A0AA36B358_OCTVU</name>
<dbReference type="InterPro" id="IPR020904">
    <property type="entry name" value="Sc_DH/Rdtase_CS"/>
</dbReference>
<comment type="similarity">
    <text evidence="2">Belongs to the short-chain dehydrogenases/reductases (SDR) family.</text>
</comment>
<dbReference type="PROSITE" id="PS00061">
    <property type="entry name" value="ADH_SHORT"/>
    <property type="match status" value="1"/>
</dbReference>
<gene>
    <name evidence="4" type="ORF">OCTVUL_1B011610</name>
</gene>
<dbReference type="Gene3D" id="3.40.50.720">
    <property type="entry name" value="NAD(P)-binding Rossmann-like Domain"/>
    <property type="match status" value="1"/>
</dbReference>
<dbReference type="AlphaFoldDB" id="A0AA36B358"/>
<dbReference type="EMBL" id="OX597821">
    <property type="protein sequence ID" value="CAI9726759.1"/>
    <property type="molecule type" value="Genomic_DNA"/>
</dbReference>
<evidence type="ECO:0000313" key="4">
    <source>
        <dbReference type="EMBL" id="CAI9726759.1"/>
    </source>
</evidence>
<dbReference type="GO" id="GO:0008202">
    <property type="term" value="P:steroid metabolic process"/>
    <property type="evidence" value="ECO:0007669"/>
    <property type="project" value="TreeGrafter"/>
</dbReference>
<accession>A0AA36B358</accession>
<dbReference type="GO" id="GO:0016491">
    <property type="term" value="F:oxidoreductase activity"/>
    <property type="evidence" value="ECO:0007669"/>
    <property type="project" value="UniProtKB-KW"/>
</dbReference>
<dbReference type="PRINTS" id="PR00081">
    <property type="entry name" value="GDHRDH"/>
</dbReference>
<dbReference type="PANTHER" id="PTHR43313">
    <property type="entry name" value="SHORT-CHAIN DEHYDROGENASE/REDUCTASE FAMILY 9C"/>
    <property type="match status" value="1"/>
</dbReference>
<evidence type="ECO:0000313" key="5">
    <source>
        <dbReference type="Proteomes" id="UP001162480"/>
    </source>
</evidence>
<dbReference type="InterPro" id="IPR002347">
    <property type="entry name" value="SDR_fam"/>
</dbReference>
<feature type="transmembrane region" description="Helical" evidence="3">
    <location>
        <begin position="73"/>
        <end position="91"/>
    </location>
</feature>
<dbReference type="PRINTS" id="PR00080">
    <property type="entry name" value="SDRFAMILY"/>
</dbReference>
<dbReference type="Pfam" id="PF00106">
    <property type="entry name" value="adh_short"/>
    <property type="match status" value="1"/>
</dbReference>
<dbReference type="InterPro" id="IPR036291">
    <property type="entry name" value="NAD(P)-bd_dom_sf"/>
</dbReference>
<keyword evidence="1" id="KW-0560">Oxidoreductase</keyword>
<dbReference type="PANTHER" id="PTHR43313:SF50">
    <property type="entry name" value="GH26015P"/>
    <property type="match status" value="1"/>
</dbReference>
<dbReference type="SUPFAM" id="SSF51735">
    <property type="entry name" value="NAD(P)-binding Rossmann-fold domains"/>
    <property type="match status" value="1"/>
</dbReference>
<proteinExistence type="inferred from homology"/>
<evidence type="ECO:0000256" key="1">
    <source>
        <dbReference type="ARBA" id="ARBA00023002"/>
    </source>
</evidence>
<protein>
    <submittedName>
        <fullName evidence="4">Retinol dehydrogenase 7-like</fullName>
    </submittedName>
</protein>